<reference evidence="1 2" key="1">
    <citation type="journal article" date="2016" name="Genome Announc.">
        <title>Complete Genome Sequence of Aurantimicrobium minutum Type Strain KNCT, a Planktonic Ultramicrobacterium Isolated from River Water.</title>
        <authorList>
            <person name="Nakai R."/>
            <person name="Fujisawa T."/>
            <person name="Nakamura Y."/>
            <person name="Nishide H."/>
            <person name="Uchiyama I."/>
            <person name="Baba T."/>
            <person name="Toyoda A."/>
            <person name="Fujiyama A."/>
            <person name="Naganuma T."/>
            <person name="Niki H."/>
        </authorList>
    </citation>
    <scope>NUCLEOTIDE SEQUENCE [LARGE SCALE GENOMIC DNA]</scope>
    <source>
        <strain evidence="1 2">KNC</strain>
    </source>
</reference>
<proteinExistence type="predicted"/>
<dbReference type="Proteomes" id="UP000243847">
    <property type="component" value="Chromosome sequence1"/>
</dbReference>
<evidence type="ECO:0000313" key="1">
    <source>
        <dbReference type="EMBL" id="BAU99316.1"/>
    </source>
</evidence>
<name>A0A173LWE4_9MICO</name>
<dbReference type="OrthoDB" id="5120845at2"/>
<dbReference type="RefSeq" id="WP_096381569.1">
    <property type="nucleotide sequence ID" value="NZ_AP017457.1"/>
</dbReference>
<protein>
    <submittedName>
        <fullName evidence="1">Uncharacterized protein</fullName>
    </submittedName>
</protein>
<gene>
    <name evidence="1" type="ORF">AUMI_17740</name>
</gene>
<evidence type="ECO:0000313" key="2">
    <source>
        <dbReference type="Proteomes" id="UP000243847"/>
    </source>
</evidence>
<dbReference type="KEGG" id="amin:AUMI_17740"/>
<dbReference type="EMBL" id="AP017457">
    <property type="protein sequence ID" value="BAU99316.1"/>
    <property type="molecule type" value="Genomic_DNA"/>
</dbReference>
<organism evidence="1 2">
    <name type="scientific">Aurantimicrobium minutum</name>
    <dbReference type="NCBI Taxonomy" id="708131"/>
    <lineage>
        <taxon>Bacteria</taxon>
        <taxon>Bacillati</taxon>
        <taxon>Actinomycetota</taxon>
        <taxon>Actinomycetes</taxon>
        <taxon>Micrococcales</taxon>
        <taxon>Microbacteriaceae</taxon>
        <taxon>Aurantimicrobium</taxon>
    </lineage>
</organism>
<dbReference type="AlphaFoldDB" id="A0A173LWE4"/>
<accession>A0A173LWE4</accession>
<dbReference type="GeneID" id="80451969"/>
<sequence>MTTPDHTDVYFTAEFIDGPLAGTAEERVLVRGTHDEKLSEVALVDGIESIFRYFAVDSREVAGKLHVRYTFNEPASDTYTSEDENE</sequence>